<reference evidence="4" key="1">
    <citation type="submission" date="2014-09" db="EMBL/GenBank/DDBJ databases">
        <title>Draft genome sequence of an oleaginous Mucoromycotina fungus Mucor ambiguus NBRC6742.</title>
        <authorList>
            <person name="Takeda I."/>
            <person name="Yamane N."/>
            <person name="Morita T."/>
            <person name="Tamano K."/>
            <person name="Machida M."/>
            <person name="Baker S."/>
            <person name="Koike H."/>
        </authorList>
    </citation>
    <scope>NUCLEOTIDE SEQUENCE</scope>
    <source>
        <strain evidence="4">NBRC 6742</strain>
    </source>
</reference>
<evidence type="ECO:0000313" key="5">
    <source>
        <dbReference type="Proteomes" id="UP000053815"/>
    </source>
</evidence>
<proteinExistence type="predicted"/>
<evidence type="ECO:0000256" key="1">
    <source>
        <dbReference type="ARBA" id="ARBA00001968"/>
    </source>
</evidence>
<sequence>MGRERARVIKLHHELFGLPECIGFMNGSLFEIHQTPTWHSELFWRSRKLKHSIPSMVICDFNTRILFGATGHYDSANDPGVLAKSGLLEHLHHAYFEGEQYVVADPTYVKTKWCVPIGTNSEHEPLIGSDIKFNHLLSRARVSIENCFSALKGKFGSLEELRNRLRVEEDVDRHSRWIVTCFVLHNFCLQHDDPAFMAEIIDYFYRTHGRSDYFETEESTYSKYGNFGATNGFFVVPNISMSEGIEKWLALKKYVLEINNYDIEHLDALYKNCNEELN</sequence>
<accession>A0A0C9MZS0</accession>
<dbReference type="Pfam" id="PF13359">
    <property type="entry name" value="DDE_Tnp_4"/>
    <property type="match status" value="1"/>
</dbReference>
<name>A0A0C9MZS0_9FUNG</name>
<dbReference type="STRING" id="91626.A0A0C9MZS0"/>
<dbReference type="AlphaFoldDB" id="A0A0C9MZS0"/>
<dbReference type="GO" id="GO:0046872">
    <property type="term" value="F:metal ion binding"/>
    <property type="evidence" value="ECO:0007669"/>
    <property type="project" value="UniProtKB-KW"/>
</dbReference>
<evidence type="ECO:0000256" key="2">
    <source>
        <dbReference type="ARBA" id="ARBA00022723"/>
    </source>
</evidence>
<feature type="domain" description="DDE Tnp4" evidence="3">
    <location>
        <begin position="27"/>
        <end position="186"/>
    </location>
</feature>
<evidence type="ECO:0000259" key="3">
    <source>
        <dbReference type="Pfam" id="PF13359"/>
    </source>
</evidence>
<gene>
    <name evidence="4" type="ORF">MAM1_0248d08689</name>
</gene>
<dbReference type="Proteomes" id="UP000053815">
    <property type="component" value="Unassembled WGS sequence"/>
</dbReference>
<dbReference type="EMBL" id="DF836537">
    <property type="protein sequence ID" value="GAN09167.1"/>
    <property type="molecule type" value="Genomic_DNA"/>
</dbReference>
<evidence type="ECO:0000313" key="4">
    <source>
        <dbReference type="EMBL" id="GAN09167.1"/>
    </source>
</evidence>
<keyword evidence="2" id="KW-0479">Metal-binding</keyword>
<keyword evidence="5" id="KW-1185">Reference proteome</keyword>
<dbReference type="OrthoDB" id="2445244at2759"/>
<dbReference type="InterPro" id="IPR027806">
    <property type="entry name" value="HARBI1_dom"/>
</dbReference>
<comment type="cofactor">
    <cofactor evidence="1">
        <name>a divalent metal cation</name>
        <dbReference type="ChEBI" id="CHEBI:60240"/>
    </cofactor>
</comment>
<organism evidence="4">
    <name type="scientific">Mucor ambiguus</name>
    <dbReference type="NCBI Taxonomy" id="91626"/>
    <lineage>
        <taxon>Eukaryota</taxon>
        <taxon>Fungi</taxon>
        <taxon>Fungi incertae sedis</taxon>
        <taxon>Mucoromycota</taxon>
        <taxon>Mucoromycotina</taxon>
        <taxon>Mucoromycetes</taxon>
        <taxon>Mucorales</taxon>
        <taxon>Mucorineae</taxon>
        <taxon>Mucoraceae</taxon>
        <taxon>Mucor</taxon>
    </lineage>
</organism>
<protein>
    <recommendedName>
        <fullName evidence="3">DDE Tnp4 domain-containing protein</fullName>
    </recommendedName>
</protein>